<name>A0A090MTY7_AFIFE</name>
<keyword evidence="2" id="KW-1185">Reference proteome</keyword>
<reference evidence="1 2" key="1">
    <citation type="journal article" date="2014" name="Genome Announc.">
        <title>Genome Sequence of Afipia felis Strain 76713, Isolated in Hospital Water Using an Amoeba Co-Culture Procedure.</title>
        <authorList>
            <person name="Benamar S."/>
            <person name="La Scola B."/>
            <person name="Croce O."/>
        </authorList>
    </citation>
    <scope>NUCLEOTIDE SEQUENCE [LARGE SCALE GENOMIC DNA]</scope>
    <source>
        <strain evidence="1 2">76713</strain>
    </source>
</reference>
<dbReference type="Proteomes" id="UP000035762">
    <property type="component" value="Unassembled WGS sequence"/>
</dbReference>
<dbReference type="EMBL" id="CCAZ020000002">
    <property type="protein sequence ID" value="CEG09697.1"/>
    <property type="molecule type" value="Genomic_DNA"/>
</dbReference>
<evidence type="ECO:0008006" key="3">
    <source>
        <dbReference type="Google" id="ProtNLM"/>
    </source>
</evidence>
<proteinExistence type="predicted"/>
<protein>
    <recommendedName>
        <fullName evidence="3">IrrE N-terminal-like domain-containing protein</fullName>
    </recommendedName>
</protein>
<sequence length="250" mass="27924">MLTLNYPYVRPSLEPERLRKEEIWQVGEAARLQVCGATQRPKVDVARIVARSRNLTVNGLCFDAHWELGRPVTDDAGNPVMGAVEYDESWPMAAMIYVNAEVIGDRDDLARSTCVHELGHAIFDAPAWIARAHALPDRAEPDPPRHFQQWVAGDDEPKLAIDWPEWRANEFMGAFLAPRRLLHRHMHKRAAALRIPMVAAGYGNGLPIINGAKAGFDAIETLAIELAEIFGVSISFTQVRLRKYGLISAQ</sequence>
<accession>A0A090MTY7</accession>
<dbReference type="OrthoDB" id="8442111at2"/>
<organism evidence="1 2">
    <name type="scientific">Afipia felis</name>
    <name type="common">Cat scratch disease bacillus</name>
    <dbReference type="NCBI Taxonomy" id="1035"/>
    <lineage>
        <taxon>Bacteria</taxon>
        <taxon>Pseudomonadati</taxon>
        <taxon>Pseudomonadota</taxon>
        <taxon>Alphaproteobacteria</taxon>
        <taxon>Hyphomicrobiales</taxon>
        <taxon>Nitrobacteraceae</taxon>
        <taxon>Afipia</taxon>
    </lineage>
</organism>
<dbReference type="AlphaFoldDB" id="A0A090MTY7"/>
<dbReference type="STRING" id="1035.BN961_03127"/>
<evidence type="ECO:0000313" key="1">
    <source>
        <dbReference type="EMBL" id="CEG09697.1"/>
    </source>
</evidence>
<gene>
    <name evidence="1" type="ORF">BN961_03127</name>
</gene>
<comment type="caution">
    <text evidence="1">The sequence shown here is derived from an EMBL/GenBank/DDBJ whole genome shotgun (WGS) entry which is preliminary data.</text>
</comment>
<dbReference type="RefSeq" id="WP_048757524.1">
    <property type="nucleotide sequence ID" value="NZ_CCAZ020000002.1"/>
</dbReference>
<evidence type="ECO:0000313" key="2">
    <source>
        <dbReference type="Proteomes" id="UP000035762"/>
    </source>
</evidence>